<keyword evidence="3" id="KW-1185">Reference proteome</keyword>
<name>A0A2U9IRK1_9CREN</name>
<evidence type="ECO:0000313" key="2">
    <source>
        <dbReference type="EMBL" id="AWR98650.1"/>
    </source>
</evidence>
<dbReference type="OrthoDB" id="43793at2157"/>
<protein>
    <submittedName>
        <fullName evidence="2">Nuclease NurA</fullName>
    </submittedName>
</protein>
<dbReference type="KEGG" id="mhk:DFR87_01850"/>
<dbReference type="RefSeq" id="WP_054837231.1">
    <property type="nucleotide sequence ID" value="NZ_BBBA01000033.1"/>
</dbReference>
<evidence type="ECO:0000259" key="1">
    <source>
        <dbReference type="SMART" id="SM00933"/>
    </source>
</evidence>
<reference evidence="3" key="2">
    <citation type="submission" date="2020-03" db="EMBL/GenBank/DDBJ databases">
        <title>Complete Genome Sequences of Extremely Thermoacidophilic, Metal-Mobilizing Type-Strain Members of the Archaeal Family Sulfolobaceae: Acidianus brierleyi DSM-1651T, Acidianus sulfidivorans DSM-18786T, Metallosphaera hakonensis DSM-7519T, and Metallosphaera prunae DSM-10039T.</title>
        <authorList>
            <person name="Counts J.A."/>
            <person name="Kelly R.M."/>
        </authorList>
    </citation>
    <scope>NUCLEOTIDE SEQUENCE [LARGE SCALE GENOMIC DNA]</scope>
    <source>
        <strain evidence="3">HO1-1</strain>
    </source>
</reference>
<dbReference type="Pfam" id="PF09376">
    <property type="entry name" value="NurA"/>
    <property type="match status" value="1"/>
</dbReference>
<dbReference type="GeneID" id="36834046"/>
<dbReference type="InterPro" id="IPR018977">
    <property type="entry name" value="NurA_domain"/>
</dbReference>
<dbReference type="STRING" id="1293036.GCA_001315825_02643"/>
<organism evidence="2 3">
    <name type="scientific">Metallosphaera hakonensis JCM 8857 = DSM 7519</name>
    <dbReference type="NCBI Taxonomy" id="1293036"/>
    <lineage>
        <taxon>Archaea</taxon>
        <taxon>Thermoproteota</taxon>
        <taxon>Thermoprotei</taxon>
        <taxon>Sulfolobales</taxon>
        <taxon>Sulfolobaceae</taxon>
        <taxon>Metallosphaera</taxon>
    </lineage>
</organism>
<evidence type="ECO:0000313" key="3">
    <source>
        <dbReference type="Proteomes" id="UP000247586"/>
    </source>
</evidence>
<proteinExistence type="predicted"/>
<dbReference type="Proteomes" id="UP000247586">
    <property type="component" value="Chromosome"/>
</dbReference>
<accession>A0A2U9IRK1</accession>
<dbReference type="SMART" id="SM00933">
    <property type="entry name" value="NurA"/>
    <property type="match status" value="1"/>
</dbReference>
<dbReference type="AlphaFoldDB" id="A0A2U9IRK1"/>
<reference evidence="2 3" key="1">
    <citation type="submission" date="2018-05" db="EMBL/GenBank/DDBJ databases">
        <title>Complete Genome Sequences of Extremely Thermoacidophilic, Metal-Mobilizing Type-Strain Members of the Archaeal Family Sulfolobaceae: Acidianus brierleyi DSM-1651T, Acidianus sulfidivorans DSM-18786T, Metallosphaera hakonensis DSM-7519T, and Metallosphaera prunae DSM-10039T.</title>
        <authorList>
            <person name="Counts J.A."/>
            <person name="Kelly R.M."/>
        </authorList>
    </citation>
    <scope>NUCLEOTIDE SEQUENCE [LARGE SCALE GENOMIC DNA]</scope>
    <source>
        <strain evidence="2 3">HO1-1</strain>
    </source>
</reference>
<sequence>MEVHEVIDQLTTLLSKVARNKPFLGVSLSEPEDAEPVEVAEDLEECDPLPWFSYLDSSSRVISVRGANVYMASLYANLEGVHLTVPVDTSYPFLAIKGSGEVISEVESSPLSRFVRTKNVNGVPYDAGYKDDNILDELRISLENVAISKSRRAIIDGPVFPGPYLPVVGEPYRSAYESLIRERRTENLVGIVKRLNMSRKLQRSELWKGEKGFTDDVVTLELGRGRERYVTPVLREDFHLSSSTLTRYMVYVKVRDSVFRVESVSQDLLCSGVSTAIRHASYRGIPDFIEVADSISRKLGASVYLLSFIHAHSKLGVTYDEWNRLKLATLDLEVTSS</sequence>
<reference evidence="3" key="3">
    <citation type="submission" date="2020-03" db="EMBL/GenBank/DDBJ databases">
        <title>Sequencing and Assembly of Multiple Reported Metal-Biooxidizing Members of the Extremely Thermoacidophilic Archaeal Family Sulfolobaceae.</title>
        <authorList>
            <person name="Counts J.A."/>
            <person name="Kelly R.M."/>
        </authorList>
    </citation>
    <scope>NUCLEOTIDE SEQUENCE [LARGE SCALE GENOMIC DNA]</scope>
    <source>
        <strain evidence="3">HO1-1</strain>
    </source>
</reference>
<dbReference type="EMBL" id="CP029287">
    <property type="protein sequence ID" value="AWR98650.1"/>
    <property type="molecule type" value="Genomic_DNA"/>
</dbReference>
<gene>
    <name evidence="2" type="ORF">DFR87_01850</name>
</gene>
<feature type="domain" description="NurA" evidence="1">
    <location>
        <begin position="50"/>
        <end position="298"/>
    </location>
</feature>